<accession>A0A1H9DVR9</accession>
<keyword evidence="7" id="KW-0997">Cell inner membrane</keyword>
<comment type="function">
    <text evidence="1">Involved in the TonB-dependent energy-dependent transport of various receptor-bound substrates.</text>
</comment>
<dbReference type="Proteomes" id="UP000199233">
    <property type="component" value="Unassembled WGS sequence"/>
</dbReference>
<keyword evidence="8 12" id="KW-0812">Transmembrane</keyword>
<dbReference type="Gene3D" id="3.30.420.270">
    <property type="match status" value="1"/>
</dbReference>
<proteinExistence type="inferred from homology"/>
<dbReference type="RefSeq" id="WP_093283630.1">
    <property type="nucleotide sequence ID" value="NZ_FOFS01000004.1"/>
</dbReference>
<evidence type="ECO:0000256" key="4">
    <source>
        <dbReference type="ARBA" id="ARBA00011471"/>
    </source>
</evidence>
<organism evidence="14 15">
    <name type="scientific">Solimonas aquatica</name>
    <dbReference type="NCBI Taxonomy" id="489703"/>
    <lineage>
        <taxon>Bacteria</taxon>
        <taxon>Pseudomonadati</taxon>
        <taxon>Pseudomonadota</taxon>
        <taxon>Gammaproteobacteria</taxon>
        <taxon>Nevskiales</taxon>
        <taxon>Nevskiaceae</taxon>
        <taxon>Solimonas</taxon>
    </lineage>
</organism>
<keyword evidence="9 12" id="KW-0653">Protein transport</keyword>
<dbReference type="Pfam" id="PF02472">
    <property type="entry name" value="ExbD"/>
    <property type="match status" value="1"/>
</dbReference>
<sequence>MAFSTQDSEEALSEINITPLVDVMLVLLVAFIVTIPVINNAVHISLPKTVQTTPPDLDKPVTVSVDKDSRVWLDRRQVPVESLERELLALKAARPDVALQLQGDETAPYGPVAKTMAAIEHAGITHLSVLTAQQ</sequence>
<dbReference type="GO" id="GO:0022857">
    <property type="term" value="F:transmembrane transporter activity"/>
    <property type="evidence" value="ECO:0007669"/>
    <property type="project" value="InterPro"/>
</dbReference>
<dbReference type="GO" id="GO:0005886">
    <property type="term" value="C:plasma membrane"/>
    <property type="evidence" value="ECO:0007669"/>
    <property type="project" value="UniProtKB-SubCell"/>
</dbReference>
<reference evidence="14 15" key="1">
    <citation type="submission" date="2016-10" db="EMBL/GenBank/DDBJ databases">
        <authorList>
            <person name="de Groot N.N."/>
        </authorList>
    </citation>
    <scope>NUCLEOTIDE SEQUENCE [LARGE SCALE GENOMIC DNA]</scope>
    <source>
        <strain evidence="14 15">DSM 25927</strain>
    </source>
</reference>
<keyword evidence="6" id="KW-1003">Cell membrane</keyword>
<evidence type="ECO:0000313" key="15">
    <source>
        <dbReference type="Proteomes" id="UP000199233"/>
    </source>
</evidence>
<evidence type="ECO:0000256" key="5">
    <source>
        <dbReference type="ARBA" id="ARBA00022448"/>
    </source>
</evidence>
<comment type="similarity">
    <text evidence="3 12">Belongs to the ExbD/TolR family.</text>
</comment>
<evidence type="ECO:0000256" key="6">
    <source>
        <dbReference type="ARBA" id="ARBA00022475"/>
    </source>
</evidence>
<dbReference type="STRING" id="489703.SAMN04488038_104167"/>
<evidence type="ECO:0000256" key="3">
    <source>
        <dbReference type="ARBA" id="ARBA00005811"/>
    </source>
</evidence>
<evidence type="ECO:0000256" key="9">
    <source>
        <dbReference type="ARBA" id="ARBA00022927"/>
    </source>
</evidence>
<keyword evidence="11 13" id="KW-0472">Membrane</keyword>
<comment type="subcellular location">
    <subcellularLocation>
        <location evidence="2">Cell inner membrane</location>
        <topology evidence="2">Single-pass type II membrane protein</topology>
    </subcellularLocation>
    <subcellularLocation>
        <location evidence="12">Cell membrane</location>
        <topology evidence="12">Single-pass type II membrane protein</topology>
    </subcellularLocation>
</comment>
<protein>
    <submittedName>
        <fullName evidence="14">Outer membrane transport energization protein ExbD (TC 2.C.1.1.1)</fullName>
    </submittedName>
</protein>
<keyword evidence="15" id="KW-1185">Reference proteome</keyword>
<gene>
    <name evidence="14" type="ORF">SAMN04488038_104167</name>
</gene>
<keyword evidence="10 13" id="KW-1133">Transmembrane helix</keyword>
<evidence type="ECO:0000256" key="2">
    <source>
        <dbReference type="ARBA" id="ARBA00004249"/>
    </source>
</evidence>
<dbReference type="EMBL" id="FOFS01000004">
    <property type="protein sequence ID" value="SEQ16963.1"/>
    <property type="molecule type" value="Genomic_DNA"/>
</dbReference>
<name>A0A1H9DVR9_9GAMM</name>
<evidence type="ECO:0000256" key="10">
    <source>
        <dbReference type="ARBA" id="ARBA00022989"/>
    </source>
</evidence>
<evidence type="ECO:0000256" key="11">
    <source>
        <dbReference type="ARBA" id="ARBA00023136"/>
    </source>
</evidence>
<evidence type="ECO:0000256" key="8">
    <source>
        <dbReference type="ARBA" id="ARBA00022692"/>
    </source>
</evidence>
<feature type="transmembrane region" description="Helical" evidence="13">
    <location>
        <begin position="20"/>
        <end position="38"/>
    </location>
</feature>
<evidence type="ECO:0000313" key="14">
    <source>
        <dbReference type="EMBL" id="SEQ16963.1"/>
    </source>
</evidence>
<dbReference type="PANTHER" id="PTHR30558">
    <property type="entry name" value="EXBD MEMBRANE COMPONENT OF PMF-DRIVEN MACROMOLECULE IMPORT SYSTEM"/>
    <property type="match status" value="1"/>
</dbReference>
<evidence type="ECO:0000256" key="12">
    <source>
        <dbReference type="RuleBase" id="RU003879"/>
    </source>
</evidence>
<dbReference type="GO" id="GO:0015031">
    <property type="term" value="P:protein transport"/>
    <property type="evidence" value="ECO:0007669"/>
    <property type="project" value="UniProtKB-KW"/>
</dbReference>
<dbReference type="InterPro" id="IPR003400">
    <property type="entry name" value="ExbD"/>
</dbReference>
<evidence type="ECO:0000256" key="1">
    <source>
        <dbReference type="ARBA" id="ARBA00003540"/>
    </source>
</evidence>
<dbReference type="PANTHER" id="PTHR30558:SF12">
    <property type="entry name" value="BIOPOLYMER TRANSPORT PROTEIN EXBD"/>
    <property type="match status" value="1"/>
</dbReference>
<evidence type="ECO:0000256" key="13">
    <source>
        <dbReference type="SAM" id="Phobius"/>
    </source>
</evidence>
<evidence type="ECO:0000256" key="7">
    <source>
        <dbReference type="ARBA" id="ARBA00022519"/>
    </source>
</evidence>
<keyword evidence="5 12" id="KW-0813">Transport</keyword>
<dbReference type="AlphaFoldDB" id="A0A1H9DVR9"/>
<dbReference type="OrthoDB" id="9798629at2"/>
<comment type="subunit">
    <text evidence="4">The accessory proteins ExbB and ExbD seem to form a complex with TonB.</text>
</comment>